<evidence type="ECO:0000259" key="13">
    <source>
        <dbReference type="PROSITE" id="PS50215"/>
    </source>
</evidence>
<dbReference type="SUPFAM" id="SSF55486">
    <property type="entry name" value="Metalloproteases ('zincins'), catalytic domain"/>
    <property type="match status" value="1"/>
</dbReference>
<evidence type="ECO:0000256" key="2">
    <source>
        <dbReference type="ARBA" id="ARBA00012332"/>
    </source>
</evidence>
<keyword evidence="4" id="KW-0165">Cleavage on pair of basic residues</keyword>
<name>A0A834C4F8_ORYME</name>
<dbReference type="GO" id="GO:0007219">
    <property type="term" value="P:Notch signaling pathway"/>
    <property type="evidence" value="ECO:0007669"/>
    <property type="project" value="TreeGrafter"/>
</dbReference>
<organism evidence="14 15">
    <name type="scientific">Oryzias melastigma</name>
    <name type="common">Marine medaka</name>
    <dbReference type="NCBI Taxonomy" id="30732"/>
    <lineage>
        <taxon>Eukaryota</taxon>
        <taxon>Metazoa</taxon>
        <taxon>Chordata</taxon>
        <taxon>Craniata</taxon>
        <taxon>Vertebrata</taxon>
        <taxon>Euteleostomi</taxon>
        <taxon>Actinopterygii</taxon>
        <taxon>Neopterygii</taxon>
        <taxon>Teleostei</taxon>
        <taxon>Neoteleostei</taxon>
        <taxon>Acanthomorphata</taxon>
        <taxon>Ovalentaria</taxon>
        <taxon>Atherinomorphae</taxon>
        <taxon>Beloniformes</taxon>
        <taxon>Adrianichthyidae</taxon>
        <taxon>Oryziinae</taxon>
        <taxon>Oryzias</taxon>
    </lineage>
</organism>
<dbReference type="GO" id="GO:0046872">
    <property type="term" value="F:metal ion binding"/>
    <property type="evidence" value="ECO:0007669"/>
    <property type="project" value="UniProtKB-KW"/>
</dbReference>
<feature type="transmembrane region" description="Helical" evidence="10">
    <location>
        <begin position="567"/>
        <end position="593"/>
    </location>
</feature>
<keyword evidence="10" id="KW-0472">Membrane</keyword>
<dbReference type="PANTHER" id="PTHR45702:SF4">
    <property type="entry name" value="DISINTEGRIN AND METALLOPROTEINASE DOMAIN-CONTAINING PROTEIN 10"/>
    <property type="match status" value="1"/>
</dbReference>
<comment type="catalytic activity">
    <reaction evidence="1">
        <text>Endopeptidase of broad specificity.</text>
        <dbReference type="EC" id="3.4.24.81"/>
    </reaction>
</comment>
<keyword evidence="14" id="KW-0401">Integrin</keyword>
<dbReference type="GO" id="GO:0017124">
    <property type="term" value="F:SH3 domain binding"/>
    <property type="evidence" value="ECO:0007669"/>
    <property type="project" value="UniProtKB-KW"/>
</dbReference>
<dbReference type="InterPro" id="IPR024079">
    <property type="entry name" value="MetalloPept_cat_dom_sf"/>
</dbReference>
<keyword evidence="10" id="KW-0812">Transmembrane</keyword>
<dbReference type="GO" id="GO:1902945">
    <property type="term" value="F:metalloendopeptidase activity involved in amyloid precursor protein catabolic process"/>
    <property type="evidence" value="ECO:0007669"/>
    <property type="project" value="TreeGrafter"/>
</dbReference>
<dbReference type="InterPro" id="IPR051489">
    <property type="entry name" value="ADAM_Metalloproteinase"/>
</dbReference>
<dbReference type="InterPro" id="IPR036436">
    <property type="entry name" value="Disintegrin_dom_sf"/>
</dbReference>
<feature type="signal peptide" evidence="11">
    <location>
        <begin position="1"/>
        <end position="18"/>
    </location>
</feature>
<dbReference type="InterPro" id="IPR001590">
    <property type="entry name" value="Peptidase_M12B"/>
</dbReference>
<feature type="binding site" evidence="8">
    <location>
        <position position="274"/>
    </location>
    <ligand>
        <name>Zn(2+)</name>
        <dbReference type="ChEBI" id="CHEBI:29105"/>
        <note>catalytic</note>
    </ligand>
</feature>
<dbReference type="Pfam" id="PF13574">
    <property type="entry name" value="Reprolysin_2"/>
    <property type="match status" value="1"/>
</dbReference>
<keyword evidence="5" id="KW-0729">SH3-binding</keyword>
<sequence length="631" mass="69666">MILLQLVVTFCCLHYTAGLSYDTEALHQRHQRAKRALYPHDKTVHLDFHAHGRHFALRMKRDTTLFTPDLVIEDSGDQPPLDTSHIYSGEIFGEKNTLIHGSIIPISMAQRAAVLIHSVFERMKEYQMSAVEESDKISSHVKAINAIYQSTDFGGIRDISFIVKRVRINGTKEANDESNPFRFSSIGVERFLQLNSEQNHDAFCLAYLFTDRDFDDGVLGLAWVGSSGGSSGGICEKHRRYGDGKYQSLNTGIITVQNYGSHVPPRVSHITFAHEVGHNFGSSHDSESKCTPGESTDRNERKQGNYIMYARATRGNKHNNNKFSDCSIQSISSVLAKKRGICFVESGEPSCGNGLVEEGEECDCGYDECNDPCCYSANEEKGKRCTIKPGAECSPSQGPCCSNECKFKNSNTSCRLASDCALQSFCGGNSALCPESRPKTDSTTCNSNTQICQNGVCAGSICNKYGLEECSCSSEDGTNKLTELCHVCCQEIDDPTTCSSTSSDKWAEHFNKTVISMQPGSPCSDYKGYCDVLKRCRLVDADGPLLRLKKTIFNPDLYENISDWLAAYWWAVVLVCLAYLLVMIGCIGLCSFFTPSSNKAYPEAKPLPGPLRKRGPNGRARYTAAQRSSSE</sequence>
<evidence type="ECO:0000256" key="3">
    <source>
        <dbReference type="ARBA" id="ARBA00020518"/>
    </source>
</evidence>
<dbReference type="FunFam" id="4.10.70.10:FF:000003">
    <property type="entry name" value="Disintegrin and metalloproteinase domain-containing protein 17"/>
    <property type="match status" value="1"/>
</dbReference>
<dbReference type="InterPro" id="IPR049038">
    <property type="entry name" value="ADAM10_Cys-rich"/>
</dbReference>
<feature type="active site" evidence="8">
    <location>
        <position position="275"/>
    </location>
</feature>
<dbReference type="PROSITE" id="PS50215">
    <property type="entry name" value="ADAM_MEPRO"/>
    <property type="match status" value="1"/>
</dbReference>
<dbReference type="GO" id="GO:0097060">
    <property type="term" value="C:synaptic membrane"/>
    <property type="evidence" value="ECO:0007669"/>
    <property type="project" value="TreeGrafter"/>
</dbReference>
<comment type="caution">
    <text evidence="14">The sequence shown here is derived from an EMBL/GenBank/DDBJ whole genome shotgun (WGS) entry which is preliminary data.</text>
</comment>
<evidence type="ECO:0000256" key="4">
    <source>
        <dbReference type="ARBA" id="ARBA00022685"/>
    </source>
</evidence>
<dbReference type="Pfam" id="PF00200">
    <property type="entry name" value="Disintegrin"/>
    <property type="match status" value="1"/>
</dbReference>
<gene>
    <name evidence="14" type="ORF">FQA47_006554</name>
</gene>
<protein>
    <recommendedName>
        <fullName evidence="3">Disintegrin and metalloproteinase domain-containing protein 10</fullName>
        <ecNumber evidence="2">3.4.24.81</ecNumber>
    </recommendedName>
    <alternativeName>
        <fullName evidence="7">Kuzbanian protein homolog</fullName>
    </alternativeName>
</protein>
<keyword evidence="6" id="KW-1015">Disulfide bond</keyword>
<dbReference type="Gene3D" id="4.10.70.10">
    <property type="entry name" value="Disintegrin domain"/>
    <property type="match status" value="1"/>
</dbReference>
<dbReference type="PANTHER" id="PTHR45702">
    <property type="entry name" value="ADAM10/ADAM17 METALLOPEPTIDASE FAMILY MEMBER"/>
    <property type="match status" value="1"/>
</dbReference>
<reference evidence="14" key="1">
    <citation type="journal article" name="BMC Genomics">
        <title>Long-read sequencing and de novo genome assembly of marine medaka (Oryzias melastigma).</title>
        <authorList>
            <person name="Liang P."/>
            <person name="Saqib H.S.A."/>
            <person name="Ni X."/>
            <person name="Shen Y."/>
        </authorList>
    </citation>
    <scope>NUCLEOTIDE SEQUENCE</scope>
    <source>
        <strain evidence="14">Bigg-433</strain>
    </source>
</reference>
<evidence type="ECO:0000313" key="15">
    <source>
        <dbReference type="Proteomes" id="UP000646548"/>
    </source>
</evidence>
<evidence type="ECO:0000259" key="12">
    <source>
        <dbReference type="PROSITE" id="PS50214"/>
    </source>
</evidence>
<dbReference type="InterPro" id="IPR001762">
    <property type="entry name" value="Disintegrin_dom"/>
</dbReference>
<evidence type="ECO:0000256" key="6">
    <source>
        <dbReference type="ARBA" id="ARBA00023157"/>
    </source>
</evidence>
<dbReference type="Pfam" id="PF21299">
    <property type="entry name" value="ADAM10_Cys-rich"/>
    <property type="match status" value="1"/>
</dbReference>
<dbReference type="SUPFAM" id="SSF57552">
    <property type="entry name" value="Blood coagulation inhibitor (disintegrin)"/>
    <property type="match status" value="1"/>
</dbReference>
<proteinExistence type="predicted"/>
<dbReference type="Gene3D" id="3.40.390.10">
    <property type="entry name" value="Collagenase (Catalytic Domain)"/>
    <property type="match status" value="1"/>
</dbReference>
<dbReference type="EMBL" id="WKFB01000450">
    <property type="protein sequence ID" value="KAF6722614.1"/>
    <property type="molecule type" value="Genomic_DNA"/>
</dbReference>
<accession>A0A834C4F8</accession>
<evidence type="ECO:0000256" key="8">
    <source>
        <dbReference type="PROSITE-ProRule" id="PRU00276"/>
    </source>
</evidence>
<evidence type="ECO:0000313" key="14">
    <source>
        <dbReference type="EMBL" id="KAF6722614.1"/>
    </source>
</evidence>
<evidence type="ECO:0000256" key="7">
    <source>
        <dbReference type="ARBA" id="ARBA00032724"/>
    </source>
</evidence>
<feature type="region of interest" description="Disordered" evidence="9">
    <location>
        <begin position="599"/>
        <end position="631"/>
    </location>
</feature>
<keyword evidence="10" id="KW-1133">Transmembrane helix</keyword>
<comment type="caution">
    <text evidence="8">Lacks conserved residue(s) required for the propagation of feature annotation.</text>
</comment>
<feature type="region of interest" description="Disordered" evidence="9">
    <location>
        <begin position="282"/>
        <end position="302"/>
    </location>
</feature>
<feature type="chain" id="PRO_5032494444" description="Disintegrin and metalloproteinase domain-containing protein 10" evidence="11">
    <location>
        <begin position="19"/>
        <end position="631"/>
    </location>
</feature>
<feature type="binding site" evidence="8">
    <location>
        <position position="284"/>
    </location>
    <ligand>
        <name>Zn(2+)</name>
        <dbReference type="ChEBI" id="CHEBI:29105"/>
        <note>catalytic</note>
    </ligand>
</feature>
<evidence type="ECO:0000256" key="10">
    <source>
        <dbReference type="SAM" id="Phobius"/>
    </source>
</evidence>
<dbReference type="PROSITE" id="PS50214">
    <property type="entry name" value="DISINTEGRIN_2"/>
    <property type="match status" value="1"/>
</dbReference>
<dbReference type="SMART" id="SM00050">
    <property type="entry name" value="DISIN"/>
    <property type="match status" value="1"/>
</dbReference>
<dbReference type="GO" id="GO:0006509">
    <property type="term" value="P:membrane protein ectodomain proteolysis"/>
    <property type="evidence" value="ECO:0007669"/>
    <property type="project" value="TreeGrafter"/>
</dbReference>
<feature type="domain" description="Disintegrin" evidence="12">
    <location>
        <begin position="348"/>
        <end position="441"/>
    </location>
</feature>
<evidence type="ECO:0000256" key="11">
    <source>
        <dbReference type="SAM" id="SignalP"/>
    </source>
</evidence>
<dbReference type="Proteomes" id="UP000646548">
    <property type="component" value="Unassembled WGS sequence"/>
</dbReference>
<dbReference type="EC" id="3.4.24.81" evidence="2"/>
<feature type="domain" description="Peptidase M12B" evidence="13">
    <location>
        <begin position="107"/>
        <end position="347"/>
    </location>
</feature>
<feature type="binding site" evidence="8">
    <location>
        <position position="278"/>
    </location>
    <ligand>
        <name>Zn(2+)</name>
        <dbReference type="ChEBI" id="CHEBI:29105"/>
        <note>catalytic</note>
    </ligand>
</feature>
<keyword evidence="11" id="KW-0732">Signal</keyword>
<keyword evidence="8" id="KW-0479">Metal-binding</keyword>
<keyword evidence="8" id="KW-0862">Zinc</keyword>
<dbReference type="GO" id="GO:0007229">
    <property type="term" value="P:integrin-mediated signaling pathway"/>
    <property type="evidence" value="ECO:0007669"/>
    <property type="project" value="UniProtKB-KW"/>
</dbReference>
<evidence type="ECO:0000256" key="5">
    <source>
        <dbReference type="ARBA" id="ARBA00023036"/>
    </source>
</evidence>
<evidence type="ECO:0000256" key="1">
    <source>
        <dbReference type="ARBA" id="ARBA00001809"/>
    </source>
</evidence>
<dbReference type="AlphaFoldDB" id="A0A834C4F8"/>
<evidence type="ECO:0000256" key="9">
    <source>
        <dbReference type="SAM" id="MobiDB-lite"/>
    </source>
</evidence>